<dbReference type="GO" id="GO:0008831">
    <property type="term" value="F:dTDP-4-dehydrorhamnose reductase activity"/>
    <property type="evidence" value="ECO:0007669"/>
    <property type="project" value="UniProtKB-EC"/>
</dbReference>
<dbReference type="CDD" id="cd05254">
    <property type="entry name" value="dTDP_HR_like_SDR_e"/>
    <property type="match status" value="1"/>
</dbReference>
<comment type="catalytic activity">
    <reaction evidence="5">
        <text>dTDP-beta-L-rhamnose + NADP(+) = dTDP-4-dehydro-beta-L-rhamnose + NADPH + H(+)</text>
        <dbReference type="Rhea" id="RHEA:21796"/>
        <dbReference type="ChEBI" id="CHEBI:15378"/>
        <dbReference type="ChEBI" id="CHEBI:57510"/>
        <dbReference type="ChEBI" id="CHEBI:57783"/>
        <dbReference type="ChEBI" id="CHEBI:58349"/>
        <dbReference type="ChEBI" id="CHEBI:62830"/>
        <dbReference type="EC" id="1.1.1.133"/>
    </reaction>
</comment>
<dbReference type="Pfam" id="PF04321">
    <property type="entry name" value="RmlD_sub_bind"/>
    <property type="match status" value="1"/>
</dbReference>
<dbReference type="InterPro" id="IPR005913">
    <property type="entry name" value="dTDP_dehydrorham_reduct"/>
</dbReference>
<dbReference type="Gene3D" id="3.90.25.10">
    <property type="entry name" value="UDP-galactose 4-epimerase, domain 1"/>
    <property type="match status" value="1"/>
</dbReference>
<dbReference type="GO" id="GO:0005829">
    <property type="term" value="C:cytosol"/>
    <property type="evidence" value="ECO:0007669"/>
    <property type="project" value="TreeGrafter"/>
</dbReference>
<comment type="pathway">
    <text evidence="1 6">Carbohydrate biosynthesis; dTDP-L-rhamnose biosynthesis.</text>
</comment>
<feature type="domain" description="RmlD-like substrate binding" evidence="7">
    <location>
        <begin position="3"/>
        <end position="287"/>
    </location>
</feature>
<dbReference type="PANTHER" id="PTHR10491">
    <property type="entry name" value="DTDP-4-DEHYDRORHAMNOSE REDUCTASE"/>
    <property type="match status" value="1"/>
</dbReference>
<dbReference type="PANTHER" id="PTHR10491:SF4">
    <property type="entry name" value="METHIONINE ADENOSYLTRANSFERASE 2 SUBUNIT BETA"/>
    <property type="match status" value="1"/>
</dbReference>
<dbReference type="NCBIfam" id="TIGR01214">
    <property type="entry name" value="rmlD"/>
    <property type="match status" value="1"/>
</dbReference>
<comment type="similarity">
    <text evidence="2 6">Belongs to the dTDP-4-dehydrorhamnose reductase family.</text>
</comment>
<dbReference type="EC" id="1.1.1.133" evidence="3 6"/>
<reference evidence="8 9" key="1">
    <citation type="submission" date="2020-10" db="EMBL/GenBank/DDBJ databases">
        <title>Connecting structure to function with the recovery of over 1000 high-quality activated sludge metagenome-assembled genomes encoding full-length rRNA genes using long-read sequencing.</title>
        <authorList>
            <person name="Singleton C.M."/>
            <person name="Petriglieri F."/>
            <person name="Kristensen J.M."/>
            <person name="Kirkegaard R.H."/>
            <person name="Michaelsen T.Y."/>
            <person name="Andersen M.H."/>
            <person name="Karst S.M."/>
            <person name="Dueholm M.S."/>
            <person name="Nielsen P.H."/>
            <person name="Albertsen M."/>
        </authorList>
    </citation>
    <scope>NUCLEOTIDE SEQUENCE [LARGE SCALE GENOMIC DNA]</scope>
    <source>
        <strain evidence="8">Ribe_18-Q3-R11-54_BAT3C.373</strain>
    </source>
</reference>
<gene>
    <name evidence="8" type="primary">rfbD</name>
    <name evidence="8" type="ORF">IPO85_19165</name>
</gene>
<dbReference type="EMBL" id="JADKFW010000021">
    <property type="protein sequence ID" value="MBK9719593.1"/>
    <property type="molecule type" value="Genomic_DNA"/>
</dbReference>
<dbReference type="SUPFAM" id="SSF51735">
    <property type="entry name" value="NAD(P)-binding Rossmann-fold domains"/>
    <property type="match status" value="1"/>
</dbReference>
<dbReference type="InterPro" id="IPR029903">
    <property type="entry name" value="RmlD-like-bd"/>
</dbReference>
<evidence type="ECO:0000256" key="5">
    <source>
        <dbReference type="ARBA" id="ARBA00048200"/>
    </source>
</evidence>
<evidence type="ECO:0000256" key="2">
    <source>
        <dbReference type="ARBA" id="ARBA00010944"/>
    </source>
</evidence>
<dbReference type="Gene3D" id="3.40.50.720">
    <property type="entry name" value="NAD(P)-binding Rossmann-like Domain"/>
    <property type="match status" value="1"/>
</dbReference>
<dbReference type="Proteomes" id="UP000808349">
    <property type="component" value="Unassembled WGS sequence"/>
</dbReference>
<proteinExistence type="inferred from homology"/>
<evidence type="ECO:0000256" key="3">
    <source>
        <dbReference type="ARBA" id="ARBA00012929"/>
    </source>
</evidence>
<sequence length="290" mass="32920">MIKILVTGSNGQLGQEFQSLANQYPTFEFVFFDRQQWDITNESQSEVILSSYRPQFLINTAAFTAVDKAETEQASCFLLNDQAPTYLSQLCEQYNIQMIHYSSDYVFGGDSMVPIQEDTQTNPQGVYAQSKAIGEKHILASNPKAIIIRSSWIYSSFGHNFVKTMLRLAKDKKELSIVSDQTGSPTYGKDLCKATLAIIEYFSKTNEPSKGRIYHYSNSGYTTWDELAREIFSYKKIDIKVNSISTQTYNAPAPRPKFSVLDCTKIKTTFDVTIPFWKDSLHDCLDLISI</sequence>
<protein>
    <recommendedName>
        <fullName evidence="4 6">dTDP-4-dehydrorhamnose reductase</fullName>
        <ecNumber evidence="3 6">1.1.1.133</ecNumber>
    </recommendedName>
</protein>
<evidence type="ECO:0000256" key="4">
    <source>
        <dbReference type="ARBA" id="ARBA00017099"/>
    </source>
</evidence>
<accession>A0A9D7XJE3</accession>
<organism evidence="8 9">
    <name type="scientific">Candidatus Defluviibacterium haderslevense</name>
    <dbReference type="NCBI Taxonomy" id="2981993"/>
    <lineage>
        <taxon>Bacteria</taxon>
        <taxon>Pseudomonadati</taxon>
        <taxon>Bacteroidota</taxon>
        <taxon>Saprospiria</taxon>
        <taxon>Saprospirales</taxon>
        <taxon>Saprospiraceae</taxon>
        <taxon>Candidatus Defluviibacterium</taxon>
    </lineage>
</organism>
<evidence type="ECO:0000259" key="7">
    <source>
        <dbReference type="Pfam" id="PF04321"/>
    </source>
</evidence>
<comment type="function">
    <text evidence="6">Catalyzes the reduction of dTDP-6-deoxy-L-lyxo-4-hexulose to yield dTDP-L-rhamnose.</text>
</comment>
<dbReference type="InterPro" id="IPR036291">
    <property type="entry name" value="NAD(P)-bd_dom_sf"/>
</dbReference>
<evidence type="ECO:0000256" key="6">
    <source>
        <dbReference type="RuleBase" id="RU364082"/>
    </source>
</evidence>
<keyword evidence="6" id="KW-0521">NADP</keyword>
<comment type="caution">
    <text evidence="8">The sequence shown here is derived from an EMBL/GenBank/DDBJ whole genome shotgun (WGS) entry which is preliminary data.</text>
</comment>
<keyword evidence="6 8" id="KW-0560">Oxidoreductase</keyword>
<evidence type="ECO:0000313" key="8">
    <source>
        <dbReference type="EMBL" id="MBK9719593.1"/>
    </source>
</evidence>
<name>A0A9D7XJE3_9BACT</name>
<evidence type="ECO:0000313" key="9">
    <source>
        <dbReference type="Proteomes" id="UP000808349"/>
    </source>
</evidence>
<dbReference type="GO" id="GO:0019305">
    <property type="term" value="P:dTDP-rhamnose biosynthetic process"/>
    <property type="evidence" value="ECO:0007669"/>
    <property type="project" value="TreeGrafter"/>
</dbReference>
<evidence type="ECO:0000256" key="1">
    <source>
        <dbReference type="ARBA" id="ARBA00004781"/>
    </source>
</evidence>
<dbReference type="AlphaFoldDB" id="A0A9D7XJE3"/>